<evidence type="ECO:0000313" key="3">
    <source>
        <dbReference type="Proteomes" id="UP000008783"/>
    </source>
</evidence>
<evidence type="ECO:0000256" key="1">
    <source>
        <dbReference type="SAM" id="MobiDB-lite"/>
    </source>
</evidence>
<feature type="region of interest" description="Disordered" evidence="1">
    <location>
        <begin position="63"/>
        <end position="83"/>
    </location>
</feature>
<evidence type="ECO:0000313" key="2">
    <source>
        <dbReference type="EMBL" id="EFP77095.1"/>
    </source>
</evidence>
<dbReference type="Proteomes" id="UP000008783">
    <property type="component" value="Unassembled WGS sequence"/>
</dbReference>
<name>E3JYH0_PUCGT</name>
<dbReference type="EMBL" id="DS178267">
    <property type="protein sequence ID" value="EFP77095.1"/>
    <property type="molecule type" value="Genomic_DNA"/>
</dbReference>
<dbReference type="VEuPathDB" id="FungiDB:PGTG_03051"/>
<sequence length="386" mass="42180">MANSCDPQFFPMGKMANTCDPQFFQPGKMANLFDPQFFQPGKTANTCDSQFFQPARAFTKQKLLEGSPSSDKSSSSTTRSQDTEFIPKTATKFGGVIRIGPGLWNSVYRLSSRGVEFCPEHEASTMPALSSDQMAGVRLLEQPELLLALGSAAKSVGPLYKGLTWIQTAQYIGVFENIHIAISCNHQPNTRHIGEIMSIDFGCEVVTTEGPSSYACPAKVIHIEPSMDMILMAITSWTTPCPTALTPTSNHKLSINDTVYAIGYNQVPTAEDLQPFKNYQTSIFNQSSLAIEEARRCLKSEYRMVSVGNVKLVDESKKKFHISASLWYGSSGSPIFALSGGSLQNIGYVIGGDAANQNVAHFYLPVLEAVIKAAVSKNSWVLQRRG</sequence>
<gene>
    <name evidence="2" type="ORF">PGTG_03051</name>
</gene>
<dbReference type="Pfam" id="PF13365">
    <property type="entry name" value="Trypsin_2"/>
    <property type="match status" value="1"/>
</dbReference>
<dbReference type="GeneID" id="10537305"/>
<evidence type="ECO:0008006" key="4">
    <source>
        <dbReference type="Google" id="ProtNLM"/>
    </source>
</evidence>
<feature type="compositionally biased region" description="Low complexity" evidence="1">
    <location>
        <begin position="67"/>
        <end position="80"/>
    </location>
</feature>
<accession>E3JYH0</accession>
<protein>
    <recommendedName>
        <fullName evidence="4">Peptidase S1 domain-containing protein</fullName>
    </recommendedName>
</protein>
<dbReference type="HOGENOM" id="CLU_748286_0_0_1"/>
<dbReference type="InterPro" id="IPR009003">
    <property type="entry name" value="Peptidase_S1_PA"/>
</dbReference>
<reference evidence="3" key="2">
    <citation type="journal article" date="2011" name="Proc. Natl. Acad. Sci. U.S.A.">
        <title>Obligate biotrophy features unraveled by the genomic analysis of rust fungi.</title>
        <authorList>
            <person name="Duplessis S."/>
            <person name="Cuomo C.A."/>
            <person name="Lin Y.-C."/>
            <person name="Aerts A."/>
            <person name="Tisserant E."/>
            <person name="Veneault-Fourrey C."/>
            <person name="Joly D.L."/>
            <person name="Hacquard S."/>
            <person name="Amselem J."/>
            <person name="Cantarel B.L."/>
            <person name="Chiu R."/>
            <person name="Coutinho P.M."/>
            <person name="Feau N."/>
            <person name="Field M."/>
            <person name="Frey P."/>
            <person name="Gelhaye E."/>
            <person name="Goldberg J."/>
            <person name="Grabherr M.G."/>
            <person name="Kodira C.D."/>
            <person name="Kohler A."/>
            <person name="Kuees U."/>
            <person name="Lindquist E.A."/>
            <person name="Lucas S.M."/>
            <person name="Mago R."/>
            <person name="Mauceli E."/>
            <person name="Morin E."/>
            <person name="Murat C."/>
            <person name="Pangilinan J.L."/>
            <person name="Park R."/>
            <person name="Pearson M."/>
            <person name="Quesneville H."/>
            <person name="Rouhier N."/>
            <person name="Sakthikumar S."/>
            <person name="Salamov A.A."/>
            <person name="Schmutz J."/>
            <person name="Selles B."/>
            <person name="Shapiro H."/>
            <person name="Tanguay P."/>
            <person name="Tuskan G.A."/>
            <person name="Henrissat B."/>
            <person name="Van de Peer Y."/>
            <person name="Rouze P."/>
            <person name="Ellis J.G."/>
            <person name="Dodds P.N."/>
            <person name="Schein J.E."/>
            <person name="Zhong S."/>
            <person name="Hamelin R.C."/>
            <person name="Grigoriev I.V."/>
            <person name="Szabo L.J."/>
            <person name="Martin F."/>
        </authorList>
    </citation>
    <scope>NUCLEOTIDE SEQUENCE [LARGE SCALE GENOMIC DNA]</scope>
    <source>
        <strain evidence="3">CRL 75-36-700-3 / race SCCL</strain>
    </source>
</reference>
<keyword evidence="3" id="KW-1185">Reference proteome</keyword>
<dbReference type="RefSeq" id="XP_003321514.1">
    <property type="nucleotide sequence ID" value="XM_003321466.2"/>
</dbReference>
<dbReference type="KEGG" id="pgr:PGTG_03051"/>
<dbReference type="SUPFAM" id="SSF50494">
    <property type="entry name" value="Trypsin-like serine proteases"/>
    <property type="match status" value="1"/>
</dbReference>
<reference key="1">
    <citation type="submission" date="2007-01" db="EMBL/GenBank/DDBJ databases">
        <title>The Genome Sequence of Puccinia graminis f. sp. tritici Strain CRL 75-36-700-3.</title>
        <authorList>
            <consortium name="The Broad Institute Genome Sequencing Platform"/>
            <person name="Birren B."/>
            <person name="Lander E."/>
            <person name="Galagan J."/>
            <person name="Nusbaum C."/>
            <person name="Devon K."/>
            <person name="Cuomo C."/>
            <person name="Jaffe D."/>
            <person name="Butler J."/>
            <person name="Alvarez P."/>
            <person name="Gnerre S."/>
            <person name="Grabherr M."/>
            <person name="Mauceli E."/>
            <person name="Brockman W."/>
            <person name="Young S."/>
            <person name="LaButti K."/>
            <person name="Sykes S."/>
            <person name="DeCaprio D."/>
            <person name="Crawford M."/>
            <person name="Koehrsen M."/>
            <person name="Engels R."/>
            <person name="Montgomery P."/>
            <person name="Pearson M."/>
            <person name="Howarth C."/>
            <person name="Larson L."/>
            <person name="White J."/>
            <person name="Zeng Q."/>
            <person name="Kodira C."/>
            <person name="Yandava C."/>
            <person name="Alvarado L."/>
            <person name="O'Leary S."/>
            <person name="Szabo L."/>
            <person name="Dean R."/>
            <person name="Schein J."/>
        </authorList>
    </citation>
    <scope>NUCLEOTIDE SEQUENCE</scope>
    <source>
        <strain>CRL 75-36-700-3</strain>
    </source>
</reference>
<dbReference type="AlphaFoldDB" id="E3JYH0"/>
<organism evidence="2 3">
    <name type="scientific">Puccinia graminis f. sp. tritici (strain CRL 75-36-700-3 / race SCCL)</name>
    <name type="common">Black stem rust fungus</name>
    <dbReference type="NCBI Taxonomy" id="418459"/>
    <lineage>
        <taxon>Eukaryota</taxon>
        <taxon>Fungi</taxon>
        <taxon>Dikarya</taxon>
        <taxon>Basidiomycota</taxon>
        <taxon>Pucciniomycotina</taxon>
        <taxon>Pucciniomycetes</taxon>
        <taxon>Pucciniales</taxon>
        <taxon>Pucciniaceae</taxon>
        <taxon>Puccinia</taxon>
    </lineage>
</organism>
<dbReference type="InParanoid" id="E3JYH0"/>
<proteinExistence type="predicted"/>
<dbReference type="OrthoDB" id="2508933at2759"/>